<dbReference type="AlphaFoldDB" id="A0A8S0S1P4"/>
<protein>
    <submittedName>
        <fullName evidence="1">Uncharacterized protein</fullName>
    </submittedName>
</protein>
<keyword evidence="2" id="KW-1185">Reference proteome</keyword>
<evidence type="ECO:0000313" key="2">
    <source>
        <dbReference type="Proteomes" id="UP000594638"/>
    </source>
</evidence>
<accession>A0A8S0S1P4</accession>
<gene>
    <name evidence="1" type="ORF">OLEA9_A015563</name>
</gene>
<reference evidence="1 2" key="1">
    <citation type="submission" date="2019-12" db="EMBL/GenBank/DDBJ databases">
        <authorList>
            <person name="Alioto T."/>
            <person name="Alioto T."/>
            <person name="Gomez Garrido J."/>
        </authorList>
    </citation>
    <scope>NUCLEOTIDE SEQUENCE [LARGE SCALE GENOMIC DNA]</scope>
</reference>
<comment type="caution">
    <text evidence="1">The sequence shown here is derived from an EMBL/GenBank/DDBJ whole genome shotgun (WGS) entry which is preliminary data.</text>
</comment>
<dbReference type="Proteomes" id="UP000594638">
    <property type="component" value="Unassembled WGS sequence"/>
</dbReference>
<dbReference type="Gramene" id="OE9A015563T1">
    <property type="protein sequence ID" value="OE9A015563C1"/>
    <property type="gene ID" value="OE9A015563"/>
</dbReference>
<proteinExistence type="predicted"/>
<organism evidence="1 2">
    <name type="scientific">Olea europaea subsp. europaea</name>
    <dbReference type="NCBI Taxonomy" id="158383"/>
    <lineage>
        <taxon>Eukaryota</taxon>
        <taxon>Viridiplantae</taxon>
        <taxon>Streptophyta</taxon>
        <taxon>Embryophyta</taxon>
        <taxon>Tracheophyta</taxon>
        <taxon>Spermatophyta</taxon>
        <taxon>Magnoliopsida</taxon>
        <taxon>eudicotyledons</taxon>
        <taxon>Gunneridae</taxon>
        <taxon>Pentapetalae</taxon>
        <taxon>asterids</taxon>
        <taxon>lamiids</taxon>
        <taxon>Lamiales</taxon>
        <taxon>Oleaceae</taxon>
        <taxon>Oleeae</taxon>
        <taxon>Olea</taxon>
    </lineage>
</organism>
<dbReference type="EMBL" id="CACTIH010003812">
    <property type="protein sequence ID" value="CAA2985524.1"/>
    <property type="molecule type" value="Genomic_DNA"/>
</dbReference>
<sequence>MAHGMQAMPRDVDRFLGHVQEASRPGQGRSLIYRHFWVVSGYGVQAMSGKRHAVQDISGMQPNFQVVSRTRCAGHVWDASGPRQGRSLIFKHFWEVSGHGVQGMVFRPCSGHILVMAVCGRGVQVMSGMHPGCGRDAAKFSGISGQFMGHGEHDMSKMQPDFQSFLGSVGHVREESGSRPSWRF</sequence>
<evidence type="ECO:0000313" key="1">
    <source>
        <dbReference type="EMBL" id="CAA2985524.1"/>
    </source>
</evidence>
<name>A0A8S0S1P4_OLEEU</name>